<gene>
    <name evidence="12" type="ORF">HKN21_14510</name>
</gene>
<evidence type="ECO:0000259" key="11">
    <source>
        <dbReference type="Pfam" id="PF08245"/>
    </source>
</evidence>
<feature type="domain" description="Mur ligase central" evidence="11">
    <location>
        <begin position="56"/>
        <end position="279"/>
    </location>
</feature>
<accession>A0A7Y2H3M0</accession>
<keyword evidence="4" id="KW-0479">Metal-binding</keyword>
<dbReference type="InterPro" id="IPR004101">
    <property type="entry name" value="Mur_ligase_C"/>
</dbReference>
<evidence type="ECO:0000256" key="2">
    <source>
        <dbReference type="ARBA" id="ARBA00013025"/>
    </source>
</evidence>
<evidence type="ECO:0000259" key="10">
    <source>
        <dbReference type="Pfam" id="PF02875"/>
    </source>
</evidence>
<evidence type="ECO:0000256" key="5">
    <source>
        <dbReference type="ARBA" id="ARBA00022741"/>
    </source>
</evidence>
<dbReference type="Pfam" id="PF08245">
    <property type="entry name" value="Mur_ligase_M"/>
    <property type="match status" value="1"/>
</dbReference>
<keyword evidence="3" id="KW-0436">Ligase</keyword>
<feature type="domain" description="Mur ligase C-terminal" evidence="10">
    <location>
        <begin position="303"/>
        <end position="420"/>
    </location>
</feature>
<protein>
    <recommendedName>
        <fullName evidence="2">tetrahydrofolate synthase</fullName>
        <ecNumber evidence="2">6.3.2.17</ecNumber>
    </recommendedName>
    <alternativeName>
        <fullName evidence="8">Tetrahydrofolylpolyglutamate synthase</fullName>
    </alternativeName>
</protein>
<evidence type="ECO:0000256" key="7">
    <source>
        <dbReference type="ARBA" id="ARBA00022842"/>
    </source>
</evidence>
<dbReference type="Gene3D" id="3.40.1190.10">
    <property type="entry name" value="Mur-like, catalytic domain"/>
    <property type="match status" value="1"/>
</dbReference>
<evidence type="ECO:0000256" key="3">
    <source>
        <dbReference type="ARBA" id="ARBA00022598"/>
    </source>
</evidence>
<organism evidence="12 13">
    <name type="scientific">Eiseniibacteriota bacterium</name>
    <dbReference type="NCBI Taxonomy" id="2212470"/>
    <lineage>
        <taxon>Bacteria</taxon>
        <taxon>Candidatus Eiseniibacteriota</taxon>
    </lineage>
</organism>
<comment type="similarity">
    <text evidence="1">Belongs to the folylpolyglutamate synthase family.</text>
</comment>
<dbReference type="InterPro" id="IPR018109">
    <property type="entry name" value="Folylpolyglutamate_synth_CS"/>
</dbReference>
<dbReference type="SUPFAM" id="SSF53244">
    <property type="entry name" value="MurD-like peptide ligases, peptide-binding domain"/>
    <property type="match status" value="1"/>
</dbReference>
<dbReference type="PIRSF" id="PIRSF001563">
    <property type="entry name" value="Folylpolyglu_synth"/>
    <property type="match status" value="1"/>
</dbReference>
<dbReference type="PROSITE" id="PS01012">
    <property type="entry name" value="FOLYLPOLYGLU_SYNT_2"/>
    <property type="match status" value="1"/>
</dbReference>
<dbReference type="GO" id="GO:0005737">
    <property type="term" value="C:cytoplasm"/>
    <property type="evidence" value="ECO:0007669"/>
    <property type="project" value="TreeGrafter"/>
</dbReference>
<evidence type="ECO:0000256" key="9">
    <source>
        <dbReference type="ARBA" id="ARBA00047493"/>
    </source>
</evidence>
<keyword evidence="6" id="KW-0067">ATP-binding</keyword>
<evidence type="ECO:0000256" key="8">
    <source>
        <dbReference type="ARBA" id="ARBA00030592"/>
    </source>
</evidence>
<proteinExistence type="inferred from homology"/>
<sequence length="426" mass="46729">MRFPTAEAAESYLLSLINYEVKPVYVRNTKTHDLRQFARRLESLGWQENGFPSIHVGGTNAKGSVCYLIERILRGAGAQTGLFSPPHLQTMRERVKFDGRPIDSRSFCHGVGELAQSFEDAPSGIRTTFEFLTALAFLTFQRRRVDWGVIEVGLGGKLDATNVLAPGLALLTPISMDHERVLGDTLSKIAQDKVRILKPGGSAFLMAQPSSAKKIIQRYTKRNKVPLVETEDRVQVSLEDARVRGGVYSVRGREDYGEVATGMFGKHPEQNIAAAVCLAEEALPKKSLKPVISKVLRNVSVPGRLQRVRAAGKTWFLDGGHNPAAAKAVANALRLHRQDEPLLAVVGIARDKNHEEVFEALRPMVSRFYLTAAANQRAADPHRLRAFLGKTPSRIFPGVSSALQAARSSAQSRVLVFGSFVVVGEA</sequence>
<comment type="caution">
    <text evidence="12">The sequence shown here is derived from an EMBL/GenBank/DDBJ whole genome shotgun (WGS) entry which is preliminary data.</text>
</comment>
<dbReference type="GO" id="GO:0005524">
    <property type="term" value="F:ATP binding"/>
    <property type="evidence" value="ECO:0007669"/>
    <property type="project" value="UniProtKB-KW"/>
</dbReference>
<dbReference type="InterPro" id="IPR013221">
    <property type="entry name" value="Mur_ligase_cen"/>
</dbReference>
<feature type="non-terminal residue" evidence="12">
    <location>
        <position position="426"/>
    </location>
</feature>
<dbReference type="EC" id="6.3.2.17" evidence="2"/>
<name>A0A7Y2H3M0_UNCEI</name>
<dbReference type="InterPro" id="IPR036565">
    <property type="entry name" value="Mur-like_cat_sf"/>
</dbReference>
<evidence type="ECO:0000256" key="6">
    <source>
        <dbReference type="ARBA" id="ARBA00022840"/>
    </source>
</evidence>
<dbReference type="GO" id="GO:0008841">
    <property type="term" value="F:dihydrofolate synthase activity"/>
    <property type="evidence" value="ECO:0007669"/>
    <property type="project" value="TreeGrafter"/>
</dbReference>
<dbReference type="Proteomes" id="UP000547674">
    <property type="component" value="Unassembled WGS sequence"/>
</dbReference>
<evidence type="ECO:0000256" key="1">
    <source>
        <dbReference type="ARBA" id="ARBA00008276"/>
    </source>
</evidence>
<dbReference type="PANTHER" id="PTHR11136">
    <property type="entry name" value="FOLYLPOLYGLUTAMATE SYNTHASE-RELATED"/>
    <property type="match status" value="1"/>
</dbReference>
<dbReference type="NCBIfam" id="TIGR01499">
    <property type="entry name" value="folC"/>
    <property type="match status" value="1"/>
</dbReference>
<dbReference type="InterPro" id="IPR001645">
    <property type="entry name" value="Folylpolyglutamate_synth"/>
</dbReference>
<dbReference type="SUPFAM" id="SSF53623">
    <property type="entry name" value="MurD-like peptide ligases, catalytic domain"/>
    <property type="match status" value="1"/>
</dbReference>
<evidence type="ECO:0000313" key="13">
    <source>
        <dbReference type="Proteomes" id="UP000547674"/>
    </source>
</evidence>
<dbReference type="InterPro" id="IPR036615">
    <property type="entry name" value="Mur_ligase_C_dom_sf"/>
</dbReference>
<dbReference type="Pfam" id="PF02875">
    <property type="entry name" value="Mur_ligase_C"/>
    <property type="match status" value="1"/>
</dbReference>
<dbReference type="PANTHER" id="PTHR11136:SF0">
    <property type="entry name" value="DIHYDROFOLATE SYNTHETASE-RELATED"/>
    <property type="match status" value="1"/>
</dbReference>
<reference evidence="12 13" key="1">
    <citation type="submission" date="2020-03" db="EMBL/GenBank/DDBJ databases">
        <title>Metabolic flexibility allows generalist bacteria to become dominant in a frequently disturbed ecosystem.</title>
        <authorList>
            <person name="Chen Y.-J."/>
            <person name="Leung P.M."/>
            <person name="Bay S.K."/>
            <person name="Hugenholtz P."/>
            <person name="Kessler A.J."/>
            <person name="Shelley G."/>
            <person name="Waite D.W."/>
            <person name="Cook P.L."/>
            <person name="Greening C."/>
        </authorList>
    </citation>
    <scope>NUCLEOTIDE SEQUENCE [LARGE SCALE GENOMIC DNA]</scope>
    <source>
        <strain evidence="12">SS_bin_28</strain>
    </source>
</reference>
<comment type="catalytic activity">
    <reaction evidence="9">
        <text>(6S)-5,6,7,8-tetrahydrofolyl-(gamma-L-Glu)(n) + L-glutamate + ATP = (6S)-5,6,7,8-tetrahydrofolyl-(gamma-L-Glu)(n+1) + ADP + phosphate + H(+)</text>
        <dbReference type="Rhea" id="RHEA:10580"/>
        <dbReference type="Rhea" id="RHEA-COMP:14738"/>
        <dbReference type="Rhea" id="RHEA-COMP:14740"/>
        <dbReference type="ChEBI" id="CHEBI:15378"/>
        <dbReference type="ChEBI" id="CHEBI:29985"/>
        <dbReference type="ChEBI" id="CHEBI:30616"/>
        <dbReference type="ChEBI" id="CHEBI:43474"/>
        <dbReference type="ChEBI" id="CHEBI:141005"/>
        <dbReference type="ChEBI" id="CHEBI:456216"/>
        <dbReference type="EC" id="6.3.2.17"/>
    </reaction>
</comment>
<dbReference type="Gene3D" id="3.90.190.20">
    <property type="entry name" value="Mur ligase, C-terminal domain"/>
    <property type="match status" value="1"/>
</dbReference>
<keyword evidence="5" id="KW-0547">Nucleotide-binding</keyword>
<dbReference type="EMBL" id="JABDJR010000585">
    <property type="protein sequence ID" value="NNF07972.1"/>
    <property type="molecule type" value="Genomic_DNA"/>
</dbReference>
<dbReference type="GO" id="GO:0004326">
    <property type="term" value="F:tetrahydrofolylpolyglutamate synthase activity"/>
    <property type="evidence" value="ECO:0007669"/>
    <property type="project" value="UniProtKB-EC"/>
</dbReference>
<keyword evidence="7" id="KW-0460">Magnesium</keyword>
<dbReference type="GO" id="GO:0046872">
    <property type="term" value="F:metal ion binding"/>
    <property type="evidence" value="ECO:0007669"/>
    <property type="project" value="UniProtKB-KW"/>
</dbReference>
<evidence type="ECO:0000256" key="4">
    <source>
        <dbReference type="ARBA" id="ARBA00022723"/>
    </source>
</evidence>
<dbReference type="AlphaFoldDB" id="A0A7Y2H3M0"/>
<evidence type="ECO:0000313" key="12">
    <source>
        <dbReference type="EMBL" id="NNF07972.1"/>
    </source>
</evidence>